<name>A0A3N7HSW8_9BURK</name>
<feature type="domain" description="LysM" evidence="4">
    <location>
        <begin position="124"/>
        <end position="171"/>
    </location>
</feature>
<keyword evidence="1" id="KW-0802">TPR repeat</keyword>
<gene>
    <name evidence="5" type="ORF">DZC73_11250</name>
</gene>
<feature type="compositionally biased region" description="Low complexity" evidence="2">
    <location>
        <begin position="55"/>
        <end position="65"/>
    </location>
</feature>
<feature type="region of interest" description="Disordered" evidence="2">
    <location>
        <begin position="30"/>
        <end position="65"/>
    </location>
</feature>
<evidence type="ECO:0000256" key="2">
    <source>
        <dbReference type="SAM" id="MobiDB-lite"/>
    </source>
</evidence>
<sequence>MSNKLISTHRLAALFAAAGLLAACQQVPTAQAPQQPPAPAPAPGNAEPESQRPVTPAAPASPATQQQATKIAVAAAVMLENGHEEQAKSELQRALAADPNNKLALNLMRQITADPVATLGRESFAYTVRPNDSMSSIAGRFMGDIYSFYILARYNSIAVPKQVSGGQVLRIPGKAPPPSVMRETAKAEPAPPPPPPPPPAVPAPPPPPAEPTPGERAMRAGALAQKSGDFERALAEYSKAATLDQPGAEGKATEVRKQLVSRYTLNARTAFAKQDLDGAIRSWERVLAVDPNNETAKLERQRALSLKEKVKGLGT</sequence>
<reference evidence="5 6" key="2">
    <citation type="submission" date="2018-12" db="EMBL/GenBank/DDBJ databases">
        <title>Rhizobacter gummiphilus sp. nov., a rubber-degrading bacterium isolated from the soil of a botanical garden in Japan.</title>
        <authorList>
            <person name="Shunsuke S.S."/>
        </authorList>
    </citation>
    <scope>NUCLEOTIDE SEQUENCE [LARGE SCALE GENOMIC DNA]</scope>
    <source>
        <strain evidence="5 6">S-16</strain>
    </source>
</reference>
<dbReference type="InterPro" id="IPR018392">
    <property type="entry name" value="LysM"/>
</dbReference>
<dbReference type="Gene3D" id="3.10.350.10">
    <property type="entry name" value="LysM domain"/>
    <property type="match status" value="1"/>
</dbReference>
<organism evidence="5 6">
    <name type="scientific">Piscinibacter terrae</name>
    <dbReference type="NCBI Taxonomy" id="2496871"/>
    <lineage>
        <taxon>Bacteria</taxon>
        <taxon>Pseudomonadati</taxon>
        <taxon>Pseudomonadota</taxon>
        <taxon>Betaproteobacteria</taxon>
        <taxon>Burkholderiales</taxon>
        <taxon>Sphaerotilaceae</taxon>
        <taxon>Piscinibacter</taxon>
    </lineage>
</organism>
<feature type="chain" id="PRO_5018203720" evidence="3">
    <location>
        <begin position="23"/>
        <end position="315"/>
    </location>
</feature>
<evidence type="ECO:0000313" key="6">
    <source>
        <dbReference type="Proteomes" id="UP000267464"/>
    </source>
</evidence>
<comment type="caution">
    <text evidence="5">The sequence shown here is derived from an EMBL/GenBank/DDBJ whole genome shotgun (WGS) entry which is preliminary data.</text>
</comment>
<evidence type="ECO:0000256" key="3">
    <source>
        <dbReference type="SAM" id="SignalP"/>
    </source>
</evidence>
<dbReference type="InterPro" id="IPR019734">
    <property type="entry name" value="TPR_rpt"/>
</dbReference>
<keyword evidence="3" id="KW-0732">Signal</keyword>
<dbReference type="PROSITE" id="PS51257">
    <property type="entry name" value="PROKAR_LIPOPROTEIN"/>
    <property type="match status" value="1"/>
</dbReference>
<dbReference type="InterPro" id="IPR011990">
    <property type="entry name" value="TPR-like_helical_dom_sf"/>
</dbReference>
<dbReference type="Proteomes" id="UP000267464">
    <property type="component" value="Unassembled WGS sequence"/>
</dbReference>
<dbReference type="Pfam" id="PF01476">
    <property type="entry name" value="LysM"/>
    <property type="match status" value="1"/>
</dbReference>
<feature type="repeat" description="TPR" evidence="1">
    <location>
        <begin position="260"/>
        <end position="293"/>
    </location>
</feature>
<keyword evidence="6" id="KW-1185">Reference proteome</keyword>
<dbReference type="Gene3D" id="1.25.40.10">
    <property type="entry name" value="Tetratricopeptide repeat domain"/>
    <property type="match status" value="1"/>
</dbReference>
<feature type="compositionally biased region" description="Pro residues" evidence="2">
    <location>
        <begin position="189"/>
        <end position="211"/>
    </location>
</feature>
<dbReference type="PROSITE" id="PS50005">
    <property type="entry name" value="TPR"/>
    <property type="match status" value="1"/>
</dbReference>
<protein>
    <submittedName>
        <fullName evidence="5">LysM domain-containing protein</fullName>
    </submittedName>
</protein>
<dbReference type="SMART" id="SM00257">
    <property type="entry name" value="LysM"/>
    <property type="match status" value="1"/>
</dbReference>
<feature type="signal peptide" evidence="3">
    <location>
        <begin position="1"/>
        <end position="22"/>
    </location>
</feature>
<dbReference type="CDD" id="cd00118">
    <property type="entry name" value="LysM"/>
    <property type="match status" value="1"/>
</dbReference>
<accession>A0A3N7HSW8</accession>
<dbReference type="RefSeq" id="WP_124540303.1">
    <property type="nucleotide sequence ID" value="NZ_QUSW01000002.1"/>
</dbReference>
<dbReference type="InterPro" id="IPR036779">
    <property type="entry name" value="LysM_dom_sf"/>
</dbReference>
<dbReference type="PROSITE" id="PS51782">
    <property type="entry name" value="LYSM"/>
    <property type="match status" value="1"/>
</dbReference>
<feature type="region of interest" description="Disordered" evidence="2">
    <location>
        <begin position="168"/>
        <end position="217"/>
    </location>
</feature>
<evidence type="ECO:0000256" key="1">
    <source>
        <dbReference type="PROSITE-ProRule" id="PRU00339"/>
    </source>
</evidence>
<reference evidence="5 6" key="1">
    <citation type="submission" date="2018-08" db="EMBL/GenBank/DDBJ databases">
        <authorList>
            <person name="Khan S.A."/>
            <person name="Jeon C.O."/>
            <person name="Chun B.H."/>
            <person name="Jeong S.E."/>
        </authorList>
    </citation>
    <scope>NUCLEOTIDE SEQUENCE [LARGE SCALE GENOMIC DNA]</scope>
    <source>
        <strain evidence="5 6">S-16</strain>
    </source>
</reference>
<dbReference type="EMBL" id="QUSW01000002">
    <property type="protein sequence ID" value="RQP25390.1"/>
    <property type="molecule type" value="Genomic_DNA"/>
</dbReference>
<dbReference type="SUPFAM" id="SSF48452">
    <property type="entry name" value="TPR-like"/>
    <property type="match status" value="1"/>
</dbReference>
<evidence type="ECO:0000313" key="5">
    <source>
        <dbReference type="EMBL" id="RQP25390.1"/>
    </source>
</evidence>
<proteinExistence type="predicted"/>
<dbReference type="AlphaFoldDB" id="A0A3N7HSW8"/>
<evidence type="ECO:0000259" key="4">
    <source>
        <dbReference type="PROSITE" id="PS51782"/>
    </source>
</evidence>